<evidence type="ECO:0000313" key="8">
    <source>
        <dbReference type="Proteomes" id="UP000324996"/>
    </source>
</evidence>
<dbReference type="SUPFAM" id="SSF52096">
    <property type="entry name" value="ClpP/crotonase"/>
    <property type="match status" value="1"/>
</dbReference>
<evidence type="ECO:0000256" key="6">
    <source>
        <dbReference type="RuleBase" id="RU003707"/>
    </source>
</evidence>
<organism evidence="7 8">
    <name type="scientific">Iodidimonas nitroreducens</name>
    <dbReference type="NCBI Taxonomy" id="1236968"/>
    <lineage>
        <taxon>Bacteria</taxon>
        <taxon>Pseudomonadati</taxon>
        <taxon>Pseudomonadota</taxon>
        <taxon>Alphaproteobacteria</taxon>
        <taxon>Iodidimonadales</taxon>
        <taxon>Iodidimonadaceae</taxon>
        <taxon>Iodidimonas</taxon>
    </lineage>
</organism>
<dbReference type="GO" id="GO:0051750">
    <property type="term" value="F:delta(3,5)-delta(2,4)-dienoyl-CoA isomerase activity"/>
    <property type="evidence" value="ECO:0007669"/>
    <property type="project" value="TreeGrafter"/>
</dbReference>
<dbReference type="Gene3D" id="1.10.12.10">
    <property type="entry name" value="Lyase 2-enoyl-coa Hydratase, Chain A, domain 2"/>
    <property type="match status" value="1"/>
</dbReference>
<dbReference type="InterPro" id="IPR018376">
    <property type="entry name" value="Enoyl-CoA_hyd/isom_CS"/>
</dbReference>
<dbReference type="PANTHER" id="PTHR43149">
    <property type="entry name" value="ENOYL-COA HYDRATASE"/>
    <property type="match status" value="1"/>
</dbReference>
<evidence type="ECO:0000256" key="5">
    <source>
        <dbReference type="ARBA" id="ARBA00023235"/>
    </source>
</evidence>
<evidence type="ECO:0000313" key="7">
    <source>
        <dbReference type="EMBL" id="GER05446.1"/>
    </source>
</evidence>
<sequence>MLELQIDAGIGHIKLSRPDKANALNADFWRDFPIMIDQLDENPKVRVIIISGMGRHFCSGIDLAMLAALMPSADSQPKADPARLREKLRRKIIAMQDCFTSLDRCRKPSIAAIHGGCLGAGVDLVTACDIRLASADVRFTVQEINIGMVADVGTLQRIGHLLPHGIVRDLAYSGRAMLADEALRLGFISAMADDQAGVIEKARAMAAGIAQKSPLAISGVKQVLNHARDHSLADGLDYIATWNAAMLMGPDLMKGAKAALSRTEADYDDLLD</sequence>
<dbReference type="Proteomes" id="UP000324996">
    <property type="component" value="Unassembled WGS sequence"/>
</dbReference>
<keyword evidence="8" id="KW-1185">Reference proteome</keyword>
<dbReference type="GO" id="GO:0006635">
    <property type="term" value="P:fatty acid beta-oxidation"/>
    <property type="evidence" value="ECO:0007669"/>
    <property type="project" value="UniProtKB-UniPathway"/>
</dbReference>
<dbReference type="EMBL" id="BKCN01000025">
    <property type="protein sequence ID" value="GER05446.1"/>
    <property type="molecule type" value="Genomic_DNA"/>
</dbReference>
<comment type="pathway">
    <text evidence="1">Lipid metabolism; fatty acid beta-oxidation.</text>
</comment>
<dbReference type="InterPro" id="IPR014748">
    <property type="entry name" value="Enoyl-CoA_hydra_C"/>
</dbReference>
<comment type="caution">
    <text evidence="7">The sequence shown here is derived from an EMBL/GenBank/DDBJ whole genome shotgun (WGS) entry which is preliminary data.</text>
</comment>
<dbReference type="Pfam" id="PF00378">
    <property type="entry name" value="ECH_1"/>
    <property type="match status" value="1"/>
</dbReference>
<dbReference type="FunFam" id="1.10.12.10:FF:000004">
    <property type="entry name" value="Delta3,5-delta2,4-dienoyl-CoA isomerase"/>
    <property type="match status" value="1"/>
</dbReference>
<dbReference type="PANTHER" id="PTHR43149:SF1">
    <property type="entry name" value="DELTA(3,5)-DELTA(2,4)-DIENOYL-COA ISOMERASE, MITOCHONDRIAL"/>
    <property type="match status" value="1"/>
</dbReference>
<dbReference type="UniPathway" id="UPA00659"/>
<name>A0A5A7NES2_9PROT</name>
<dbReference type="InterPro" id="IPR029045">
    <property type="entry name" value="ClpP/crotonase-like_dom_sf"/>
</dbReference>
<evidence type="ECO:0000256" key="4">
    <source>
        <dbReference type="ARBA" id="ARBA00023098"/>
    </source>
</evidence>
<dbReference type="CDD" id="cd06558">
    <property type="entry name" value="crotonase-like"/>
    <property type="match status" value="1"/>
</dbReference>
<keyword evidence="5" id="KW-0413">Isomerase</keyword>
<evidence type="ECO:0000256" key="2">
    <source>
        <dbReference type="ARBA" id="ARBA00005254"/>
    </source>
</evidence>
<dbReference type="AlphaFoldDB" id="A0A5A7NES2"/>
<dbReference type="PROSITE" id="PS00166">
    <property type="entry name" value="ENOYL_COA_HYDRATASE"/>
    <property type="match status" value="1"/>
</dbReference>
<dbReference type="InterPro" id="IPR045002">
    <property type="entry name" value="Ech1-like"/>
</dbReference>
<keyword evidence="4" id="KW-0443">Lipid metabolism</keyword>
<dbReference type="RefSeq" id="WP_042087609.1">
    <property type="nucleotide sequence ID" value="NZ_BKCN01000025.1"/>
</dbReference>
<accession>A0A5A7NES2</accession>
<protein>
    <submittedName>
        <fullName evidence="7">Enoyl-CoA hydratase</fullName>
    </submittedName>
</protein>
<gene>
    <name evidence="7" type="ORF">JCM17846_31280</name>
</gene>
<comment type="similarity">
    <text evidence="2 6">Belongs to the enoyl-CoA hydratase/isomerase family.</text>
</comment>
<dbReference type="InterPro" id="IPR001753">
    <property type="entry name" value="Enoyl-CoA_hydra/iso"/>
</dbReference>
<reference evidence="7 8" key="1">
    <citation type="submission" date="2019-09" db="EMBL/GenBank/DDBJ databases">
        <title>NBRP : Genome information of microbial organism related human and environment.</title>
        <authorList>
            <person name="Hattori M."/>
            <person name="Oshima K."/>
            <person name="Inaba H."/>
            <person name="Suda W."/>
            <person name="Sakamoto M."/>
            <person name="Iino T."/>
            <person name="Kitahara M."/>
            <person name="Oshida Y."/>
            <person name="Iida T."/>
            <person name="Kudo T."/>
            <person name="Itoh T."/>
            <person name="Ohkuma M."/>
        </authorList>
    </citation>
    <scope>NUCLEOTIDE SEQUENCE [LARGE SCALE GENOMIC DNA]</scope>
    <source>
        <strain evidence="7 8">Q-1</strain>
    </source>
</reference>
<proteinExistence type="inferred from homology"/>
<dbReference type="Gene3D" id="3.90.226.10">
    <property type="entry name" value="2-enoyl-CoA Hydratase, Chain A, domain 1"/>
    <property type="match status" value="1"/>
</dbReference>
<evidence type="ECO:0000256" key="3">
    <source>
        <dbReference type="ARBA" id="ARBA00022832"/>
    </source>
</evidence>
<dbReference type="NCBIfam" id="NF004794">
    <property type="entry name" value="PRK06142.1"/>
    <property type="match status" value="1"/>
</dbReference>
<keyword evidence="3" id="KW-0276">Fatty acid metabolism</keyword>
<evidence type="ECO:0000256" key="1">
    <source>
        <dbReference type="ARBA" id="ARBA00005005"/>
    </source>
</evidence>